<dbReference type="Pfam" id="PF03150">
    <property type="entry name" value="CCP_MauG"/>
    <property type="match status" value="1"/>
</dbReference>
<evidence type="ECO:0000259" key="9">
    <source>
        <dbReference type="PROSITE" id="PS51007"/>
    </source>
</evidence>
<dbReference type="Pfam" id="PF13473">
    <property type="entry name" value="Cupredoxin_1"/>
    <property type="match status" value="1"/>
</dbReference>
<dbReference type="Gene3D" id="1.10.760.10">
    <property type="entry name" value="Cytochrome c-like domain"/>
    <property type="match status" value="2"/>
</dbReference>
<evidence type="ECO:0000256" key="1">
    <source>
        <dbReference type="ARBA" id="ARBA00004196"/>
    </source>
</evidence>
<dbReference type="EC" id="1.11.1.5" evidence="10"/>
<keyword evidence="11" id="KW-1185">Reference proteome</keyword>
<keyword evidence="6 7" id="KW-0408">Iron</keyword>
<keyword evidence="10" id="KW-0575">Peroxidase</keyword>
<dbReference type="Proteomes" id="UP001375743">
    <property type="component" value="Unassembled WGS sequence"/>
</dbReference>
<dbReference type="InterPro" id="IPR004852">
    <property type="entry name" value="Di-haem_cyt_c_peroxidsae"/>
</dbReference>
<evidence type="ECO:0000256" key="4">
    <source>
        <dbReference type="ARBA" id="ARBA00022729"/>
    </source>
</evidence>
<feature type="domain" description="Cytochrome c" evidence="9">
    <location>
        <begin position="55"/>
        <end position="182"/>
    </location>
</feature>
<accession>A0ABU8XR84</accession>
<evidence type="ECO:0000313" key="10">
    <source>
        <dbReference type="EMBL" id="MEK0083706.1"/>
    </source>
</evidence>
<dbReference type="RefSeq" id="WP_418159550.1">
    <property type="nucleotide sequence ID" value="NZ_JBBLZC010000009.1"/>
</dbReference>
<dbReference type="SUPFAM" id="SSF46626">
    <property type="entry name" value="Cytochrome c"/>
    <property type="match status" value="2"/>
</dbReference>
<reference evidence="10 11" key="1">
    <citation type="submission" date="2024-01" db="EMBL/GenBank/DDBJ databases">
        <title>Multi-omics insights into the function and evolution of sodium benzoate biodegradation pathways in Benzoatithermus flavus gen. nov., sp. nov. from hot spring.</title>
        <authorList>
            <person name="Hu C.-J."/>
            <person name="Li W.-J."/>
        </authorList>
    </citation>
    <scope>NUCLEOTIDE SEQUENCE [LARGE SCALE GENOMIC DNA]</scope>
    <source>
        <strain evidence="10 11">SYSU G07066</strain>
    </source>
</reference>
<dbReference type="PANTHER" id="PTHR30600">
    <property type="entry name" value="CYTOCHROME C PEROXIDASE-RELATED"/>
    <property type="match status" value="1"/>
</dbReference>
<dbReference type="GO" id="GO:0004130">
    <property type="term" value="F:cytochrome-c peroxidase activity"/>
    <property type="evidence" value="ECO:0007669"/>
    <property type="project" value="UniProtKB-EC"/>
</dbReference>
<keyword evidence="3 7" id="KW-0479">Metal-binding</keyword>
<organism evidence="10 11">
    <name type="scientific">Benzoatithermus flavus</name>
    <dbReference type="NCBI Taxonomy" id="3108223"/>
    <lineage>
        <taxon>Bacteria</taxon>
        <taxon>Pseudomonadati</taxon>
        <taxon>Pseudomonadota</taxon>
        <taxon>Alphaproteobacteria</taxon>
        <taxon>Geminicoccales</taxon>
        <taxon>Geminicoccaceae</taxon>
        <taxon>Benzoatithermus</taxon>
    </lineage>
</organism>
<evidence type="ECO:0000256" key="6">
    <source>
        <dbReference type="ARBA" id="ARBA00023004"/>
    </source>
</evidence>
<feature type="signal peptide" evidence="8">
    <location>
        <begin position="1"/>
        <end position="24"/>
    </location>
</feature>
<dbReference type="SUPFAM" id="SSF49503">
    <property type="entry name" value="Cupredoxins"/>
    <property type="match status" value="1"/>
</dbReference>
<dbReference type="PANTHER" id="PTHR30600:SF10">
    <property type="entry name" value="BLL6722 PROTEIN"/>
    <property type="match status" value="1"/>
</dbReference>
<feature type="chain" id="PRO_5046120307" evidence="8">
    <location>
        <begin position="25"/>
        <end position="439"/>
    </location>
</feature>
<dbReference type="InterPro" id="IPR051395">
    <property type="entry name" value="Cytochrome_c_Peroxidase/MauG"/>
</dbReference>
<evidence type="ECO:0000256" key="7">
    <source>
        <dbReference type="PROSITE-ProRule" id="PRU00433"/>
    </source>
</evidence>
<comment type="subcellular location">
    <subcellularLocation>
        <location evidence="1">Cell envelope</location>
    </subcellularLocation>
</comment>
<keyword evidence="5 10" id="KW-0560">Oxidoreductase</keyword>
<dbReference type="InterPro" id="IPR036909">
    <property type="entry name" value="Cyt_c-like_dom_sf"/>
</dbReference>
<dbReference type="Gene3D" id="2.60.40.420">
    <property type="entry name" value="Cupredoxins - blue copper proteins"/>
    <property type="match status" value="1"/>
</dbReference>
<evidence type="ECO:0000256" key="3">
    <source>
        <dbReference type="ARBA" id="ARBA00022723"/>
    </source>
</evidence>
<gene>
    <name evidence="10" type="ORF">U1T56_11120</name>
</gene>
<evidence type="ECO:0000313" key="11">
    <source>
        <dbReference type="Proteomes" id="UP001375743"/>
    </source>
</evidence>
<feature type="domain" description="Cytochrome c" evidence="9">
    <location>
        <begin position="208"/>
        <end position="327"/>
    </location>
</feature>
<proteinExistence type="predicted"/>
<evidence type="ECO:0000256" key="5">
    <source>
        <dbReference type="ARBA" id="ARBA00023002"/>
    </source>
</evidence>
<dbReference type="InterPro" id="IPR009056">
    <property type="entry name" value="Cyt_c-like_dom"/>
</dbReference>
<keyword evidence="4 8" id="KW-0732">Signal</keyword>
<dbReference type="EMBL" id="JBBLZC010000009">
    <property type="protein sequence ID" value="MEK0083706.1"/>
    <property type="molecule type" value="Genomic_DNA"/>
</dbReference>
<dbReference type="PROSITE" id="PS51007">
    <property type="entry name" value="CYTC"/>
    <property type="match status" value="2"/>
</dbReference>
<dbReference type="InterPro" id="IPR008972">
    <property type="entry name" value="Cupredoxin"/>
</dbReference>
<name>A0ABU8XR84_9PROT</name>
<protein>
    <submittedName>
        <fullName evidence="10">Cytochrome c peroxidase</fullName>
        <ecNumber evidence="10">1.11.1.5</ecNumber>
    </submittedName>
</protein>
<keyword evidence="2 7" id="KW-0349">Heme</keyword>
<dbReference type="InterPro" id="IPR028096">
    <property type="entry name" value="EfeO_Cupredoxin"/>
</dbReference>
<comment type="caution">
    <text evidence="10">The sequence shown here is derived from an EMBL/GenBank/DDBJ whole genome shotgun (WGS) entry which is preliminary data.</text>
</comment>
<sequence>MAIRRFLHLALLASLVLAPLPGAAAGGGRALERLKARYARPAGVPFPADNPFTPEKAALGERLFHEPLLSQNGSFACATCHDPGQGFADGQALGRGVPGELLPRHTPTLWNLAWAPALFWDGRAASLEEQAKGPIQNPKEMAQPLAEGVRKLAAREDYRAAFARAFPASPVVDETRLLLALATYERTLVSPVTRFDRWITGDANALDAAEIRGFLLFNGKAGCANCHEGWAFTDHGFHDIGLPGGDRGRGAVIGLDVADHAFKTPSLRELGRTAPYMHDGRFATLDEVLDHYTGGIVERPSLSPDLRRIALTPDERRDLLAFLGTLTAKTQEPAPLVVAVPADASREEVVATGTVRQKDKRFAPGHIRIAAGERLTVVNDDSRTHNVRVSDPRLAFDSGAQDPGQSIALSFAEPGRYQLFCGIHPAMRLTVEVESAGSQ</sequence>
<evidence type="ECO:0000256" key="8">
    <source>
        <dbReference type="SAM" id="SignalP"/>
    </source>
</evidence>
<evidence type="ECO:0000256" key="2">
    <source>
        <dbReference type="ARBA" id="ARBA00022617"/>
    </source>
</evidence>